<gene>
    <name evidence="5" type="ORF">DH2020_025459</name>
</gene>
<feature type="domain" description="Small ribosomal subunit protein uS7" evidence="4">
    <location>
        <begin position="108"/>
        <end position="147"/>
    </location>
</feature>
<protein>
    <recommendedName>
        <fullName evidence="4">Small ribosomal subunit protein uS7 domain-containing protein</fullName>
    </recommendedName>
</protein>
<evidence type="ECO:0000256" key="3">
    <source>
        <dbReference type="ARBA" id="ARBA00023274"/>
    </source>
</evidence>
<evidence type="ECO:0000256" key="1">
    <source>
        <dbReference type="ARBA" id="ARBA00007151"/>
    </source>
</evidence>
<dbReference type="InterPro" id="IPR000235">
    <property type="entry name" value="Ribosomal_uS7"/>
</dbReference>
<dbReference type="SUPFAM" id="SSF47973">
    <property type="entry name" value="Ribosomal protein S7"/>
    <property type="match status" value="1"/>
</dbReference>
<evidence type="ECO:0000256" key="2">
    <source>
        <dbReference type="ARBA" id="ARBA00022980"/>
    </source>
</evidence>
<proteinExistence type="inferred from homology"/>
<dbReference type="Proteomes" id="UP001318860">
    <property type="component" value="Unassembled WGS sequence"/>
</dbReference>
<organism evidence="5 6">
    <name type="scientific">Rehmannia glutinosa</name>
    <name type="common">Chinese foxglove</name>
    <dbReference type="NCBI Taxonomy" id="99300"/>
    <lineage>
        <taxon>Eukaryota</taxon>
        <taxon>Viridiplantae</taxon>
        <taxon>Streptophyta</taxon>
        <taxon>Embryophyta</taxon>
        <taxon>Tracheophyta</taxon>
        <taxon>Spermatophyta</taxon>
        <taxon>Magnoliopsida</taxon>
        <taxon>eudicotyledons</taxon>
        <taxon>Gunneridae</taxon>
        <taxon>Pentapetalae</taxon>
        <taxon>asterids</taxon>
        <taxon>lamiids</taxon>
        <taxon>Lamiales</taxon>
        <taxon>Orobanchaceae</taxon>
        <taxon>Rehmannieae</taxon>
        <taxon>Rehmannia</taxon>
    </lineage>
</organism>
<keyword evidence="2" id="KW-0689">Ribosomal protein</keyword>
<dbReference type="InterPro" id="IPR023798">
    <property type="entry name" value="Ribosomal_uS7_dom"/>
</dbReference>
<keyword evidence="6" id="KW-1185">Reference proteome</keyword>
<evidence type="ECO:0000313" key="5">
    <source>
        <dbReference type="EMBL" id="KAK6140798.1"/>
    </source>
</evidence>
<dbReference type="Gene3D" id="1.10.455.10">
    <property type="entry name" value="Ribosomal protein S7 domain"/>
    <property type="match status" value="2"/>
</dbReference>
<reference evidence="5 6" key="1">
    <citation type="journal article" date="2021" name="Comput. Struct. Biotechnol. J.">
        <title>De novo genome assembly of the potent medicinal plant Rehmannia glutinosa using nanopore technology.</title>
        <authorList>
            <person name="Ma L."/>
            <person name="Dong C."/>
            <person name="Song C."/>
            <person name="Wang X."/>
            <person name="Zheng X."/>
            <person name="Niu Y."/>
            <person name="Chen S."/>
            <person name="Feng W."/>
        </authorList>
    </citation>
    <scope>NUCLEOTIDE SEQUENCE [LARGE SCALE GENOMIC DNA]</scope>
    <source>
        <strain evidence="5">DH-2019</strain>
    </source>
</reference>
<dbReference type="InterPro" id="IPR036823">
    <property type="entry name" value="Ribosomal_uS7_dom_sf"/>
</dbReference>
<keyword evidence="3" id="KW-0687">Ribonucleoprotein</keyword>
<comment type="caution">
    <text evidence="5">The sequence shown here is derived from an EMBL/GenBank/DDBJ whole genome shotgun (WGS) entry which is preliminary data.</text>
</comment>
<comment type="similarity">
    <text evidence="1">Belongs to the universal ribosomal protein uS7 family.</text>
</comment>
<dbReference type="Pfam" id="PF00177">
    <property type="entry name" value="Ribosomal_S7"/>
    <property type="match status" value="1"/>
</dbReference>
<sequence>MIEPPRDVMLDAGSKPRSMISDISLEDYITTTGDKHPTYMPHTAGRYQAKRCEKARCSVVERFTNSPYDARVKQWKEAQGAIRIIKHAMEIIHFGAKEDATRRSPELNIKTIAECLADKLINAAKGSSNTYAIKKKDEIERVAKANR</sequence>
<accession>A0ABR0VZM7</accession>
<evidence type="ECO:0000313" key="6">
    <source>
        <dbReference type="Proteomes" id="UP001318860"/>
    </source>
</evidence>
<dbReference type="PANTHER" id="PTHR11205">
    <property type="entry name" value="RIBOSOMAL PROTEIN S7"/>
    <property type="match status" value="1"/>
</dbReference>
<evidence type="ECO:0000259" key="4">
    <source>
        <dbReference type="Pfam" id="PF00177"/>
    </source>
</evidence>
<name>A0ABR0VZM7_REHGL</name>
<dbReference type="EMBL" id="JABTTQ020000251">
    <property type="protein sequence ID" value="KAK6140798.1"/>
    <property type="molecule type" value="Genomic_DNA"/>
</dbReference>